<dbReference type="Proteomes" id="UP000649345">
    <property type="component" value="Unassembled WGS sequence"/>
</dbReference>
<feature type="coiled-coil region" evidence="1">
    <location>
        <begin position="35"/>
        <end position="69"/>
    </location>
</feature>
<protein>
    <submittedName>
        <fullName evidence="2">Septum formation initiator family protein</fullName>
    </submittedName>
</protein>
<reference evidence="2" key="1">
    <citation type="submission" date="2020-08" db="EMBL/GenBank/DDBJ databases">
        <title>Genome public.</title>
        <authorList>
            <person name="Liu C."/>
            <person name="Sun Q."/>
        </authorList>
    </citation>
    <scope>NUCLEOTIDE SEQUENCE</scope>
    <source>
        <strain evidence="2">NSJ-68</strain>
    </source>
</reference>
<keyword evidence="3" id="KW-1185">Reference proteome</keyword>
<keyword evidence="1" id="KW-0175">Coiled coil</keyword>
<evidence type="ECO:0000313" key="2">
    <source>
        <dbReference type="EMBL" id="MBC5658647.1"/>
    </source>
</evidence>
<dbReference type="RefSeq" id="WP_186872661.1">
    <property type="nucleotide sequence ID" value="NZ_JACOOR010000001.1"/>
</dbReference>
<accession>A0A923LAB8</accession>
<dbReference type="EMBL" id="JACOOR010000001">
    <property type="protein sequence ID" value="MBC5658647.1"/>
    <property type="molecule type" value="Genomic_DNA"/>
</dbReference>
<dbReference type="Pfam" id="PF04977">
    <property type="entry name" value="DivIC"/>
    <property type="match status" value="1"/>
</dbReference>
<evidence type="ECO:0000313" key="3">
    <source>
        <dbReference type="Proteomes" id="UP000649345"/>
    </source>
</evidence>
<evidence type="ECO:0000256" key="1">
    <source>
        <dbReference type="SAM" id="Coils"/>
    </source>
</evidence>
<comment type="caution">
    <text evidence="2">The sequence shown here is derived from an EMBL/GenBank/DDBJ whole genome shotgun (WGS) entry which is preliminary data.</text>
</comment>
<gene>
    <name evidence="2" type="ORF">H8S44_02445</name>
</gene>
<name>A0A923LAB8_9FIRM</name>
<dbReference type="InterPro" id="IPR007060">
    <property type="entry name" value="FtsL/DivIC"/>
</dbReference>
<organism evidence="2 3">
    <name type="scientific">Anaerosacchariphilus hominis</name>
    <dbReference type="NCBI Taxonomy" id="2763017"/>
    <lineage>
        <taxon>Bacteria</taxon>
        <taxon>Bacillati</taxon>
        <taxon>Bacillota</taxon>
        <taxon>Clostridia</taxon>
        <taxon>Lachnospirales</taxon>
        <taxon>Lachnospiraceae</taxon>
        <taxon>Anaerosacchariphilus</taxon>
    </lineage>
</organism>
<proteinExistence type="predicted"/>
<sequence length="101" mass="12132">MATKTRRALNRKKRMEFRIITMTVLCLLIVASFGKMKLQQKNQQYQKQEEELLAQIDAEEKRTKEIEDLDKYMQTKKYVEEVAKERLGLVYKDEILFKAKE</sequence>
<dbReference type="AlphaFoldDB" id="A0A923LAB8"/>